<proteinExistence type="predicted"/>
<dbReference type="SUPFAM" id="SSF53098">
    <property type="entry name" value="Ribonuclease H-like"/>
    <property type="match status" value="1"/>
</dbReference>
<sequence length="230" mass="25957">MVHARHELALLETIKNQNQLTLSLEGWTDNSSNSIYALMALKGSKKKYFVDVLNLHAKRHTADNIFVAIKNSLKSKQIDFNKISALVTDSPSVMIKLRFIAPYTSSTLFIAKQILVHPSMDSVVKANKILVNYFTTSGFWREHLTTWQKDHGIKHGLQTLCKTRWYSMAKVCLGVQTHEAGFQKCLELLSDPLVDTPTMPTLQENCTRMAPSESILVAAIRGKLGWRPTE</sequence>
<keyword evidence="3" id="KW-1185">Reference proteome</keyword>
<name>A0A2N5SDH0_9BASI</name>
<dbReference type="OrthoDB" id="2504957at2759"/>
<protein>
    <recommendedName>
        <fullName evidence="4">DUF659 domain-containing protein</fullName>
    </recommendedName>
</protein>
<dbReference type="STRING" id="200324.A0A2N5SDH0"/>
<reference evidence="1 3" key="1">
    <citation type="submission" date="2017-11" db="EMBL/GenBank/DDBJ databases">
        <title>De novo assembly and phasing of dikaryotic genomes from two isolates of Puccinia coronata f. sp. avenae, the causal agent of oat crown rust.</title>
        <authorList>
            <person name="Miller M.E."/>
            <person name="Zhang Y."/>
            <person name="Omidvar V."/>
            <person name="Sperschneider J."/>
            <person name="Schwessinger B."/>
            <person name="Raley C."/>
            <person name="Palmer J.M."/>
            <person name="Garnica D."/>
            <person name="Upadhyaya N."/>
            <person name="Rathjen J."/>
            <person name="Taylor J.M."/>
            <person name="Park R.F."/>
            <person name="Dodds P.N."/>
            <person name="Hirsch C.D."/>
            <person name="Kianian S.F."/>
            <person name="Figueroa M."/>
        </authorList>
    </citation>
    <scope>NUCLEOTIDE SEQUENCE [LARGE SCALE GENOMIC DNA]</scope>
    <source>
        <strain evidence="1">12NC29</strain>
    </source>
</reference>
<dbReference type="AlphaFoldDB" id="A0A2N5SDH0"/>
<dbReference type="EMBL" id="PGCJ01001025">
    <property type="protein sequence ID" value="PLW11301.1"/>
    <property type="molecule type" value="Genomic_DNA"/>
</dbReference>
<dbReference type="EMBL" id="PGCJ01000044">
    <property type="protein sequence ID" value="PLW54570.1"/>
    <property type="molecule type" value="Genomic_DNA"/>
</dbReference>
<evidence type="ECO:0008006" key="4">
    <source>
        <dbReference type="Google" id="ProtNLM"/>
    </source>
</evidence>
<evidence type="ECO:0000313" key="3">
    <source>
        <dbReference type="Proteomes" id="UP000235388"/>
    </source>
</evidence>
<dbReference type="Proteomes" id="UP000235388">
    <property type="component" value="Unassembled WGS sequence"/>
</dbReference>
<dbReference type="InterPro" id="IPR012337">
    <property type="entry name" value="RNaseH-like_sf"/>
</dbReference>
<evidence type="ECO:0000313" key="2">
    <source>
        <dbReference type="EMBL" id="PLW54570.1"/>
    </source>
</evidence>
<organism evidence="1 3">
    <name type="scientific">Puccinia coronata f. sp. avenae</name>
    <dbReference type="NCBI Taxonomy" id="200324"/>
    <lineage>
        <taxon>Eukaryota</taxon>
        <taxon>Fungi</taxon>
        <taxon>Dikarya</taxon>
        <taxon>Basidiomycota</taxon>
        <taxon>Pucciniomycotina</taxon>
        <taxon>Pucciniomycetes</taxon>
        <taxon>Pucciniales</taxon>
        <taxon>Pucciniaceae</taxon>
        <taxon>Puccinia</taxon>
    </lineage>
</organism>
<evidence type="ECO:0000313" key="1">
    <source>
        <dbReference type="EMBL" id="PLW11301.1"/>
    </source>
</evidence>
<gene>
    <name evidence="2" type="ORF">PCANC_04246</name>
    <name evidence="1" type="ORF">PCANC_20640</name>
</gene>
<accession>A0A2N5SDH0</accession>
<comment type="caution">
    <text evidence="1">The sequence shown here is derived from an EMBL/GenBank/DDBJ whole genome shotgun (WGS) entry which is preliminary data.</text>
</comment>